<keyword evidence="2" id="KW-1133">Transmembrane helix</keyword>
<name>A0A8J2BN90_9BACT</name>
<organism evidence="3 4">
    <name type="scientific">Candidatus Methylacidithermus pantelleriae</name>
    <dbReference type="NCBI Taxonomy" id="2744239"/>
    <lineage>
        <taxon>Bacteria</taxon>
        <taxon>Pseudomonadati</taxon>
        <taxon>Verrucomicrobiota</taxon>
        <taxon>Methylacidiphilae</taxon>
        <taxon>Methylacidiphilales</taxon>
        <taxon>Methylacidiphilaceae</taxon>
        <taxon>Candidatus Methylacidithermus</taxon>
    </lineage>
</organism>
<evidence type="ECO:0008006" key="5">
    <source>
        <dbReference type="Google" id="ProtNLM"/>
    </source>
</evidence>
<dbReference type="EMBL" id="CAJNOB010000011">
    <property type="protein sequence ID" value="CAF0695451.1"/>
    <property type="molecule type" value="Genomic_DNA"/>
</dbReference>
<keyword evidence="4" id="KW-1185">Reference proteome</keyword>
<sequence>MAQFPGVPPPTAIEPQDPVPRHTLVRSFPILIIAVGLLVFCLQLGALYSVFWFRSRVLIDTHAPPSQELPQNVSLAARSLPRPIPDSSPGAPSHPQVPGSVTPKPPPELEQRIRALNEEALRFEAQGEFGLARKALLEAEKLNPNDPPTLVNLARLAEAENRQDVADPYWKRLVELGPSAGDPYWLAKHRISQRLAQSNRTQGPLFLVGTVQRSVFEKNALRERFALYLPIRLARQGHPIDPGRLALKLYFYDQLPDGRIVPTKAKLLVRFENPRPTWTQGGVEVLSAIYEADRSQRGEGQFYGYVFRIYYEGVLQDEWAEPAQLRFQVPYTTH</sequence>
<keyword evidence="2" id="KW-0812">Transmembrane</keyword>
<protein>
    <recommendedName>
        <fullName evidence="5">Tetratricopeptide repeat protein</fullName>
    </recommendedName>
</protein>
<keyword evidence="2" id="KW-0472">Membrane</keyword>
<dbReference type="Gene3D" id="1.25.40.10">
    <property type="entry name" value="Tetratricopeptide repeat domain"/>
    <property type="match status" value="1"/>
</dbReference>
<gene>
    <name evidence="3" type="ORF">MPNT_190046</name>
</gene>
<dbReference type="Proteomes" id="UP000663859">
    <property type="component" value="Unassembled WGS sequence"/>
</dbReference>
<dbReference type="AlphaFoldDB" id="A0A8J2BN90"/>
<dbReference type="SUPFAM" id="SSF48452">
    <property type="entry name" value="TPR-like"/>
    <property type="match status" value="1"/>
</dbReference>
<reference evidence="3" key="1">
    <citation type="submission" date="2021-02" db="EMBL/GenBank/DDBJ databases">
        <authorList>
            <person name="Cremers G."/>
            <person name="Picone N."/>
        </authorList>
    </citation>
    <scope>NUCLEOTIDE SEQUENCE</scope>
    <source>
        <strain evidence="3">PQ17</strain>
    </source>
</reference>
<evidence type="ECO:0000256" key="2">
    <source>
        <dbReference type="SAM" id="Phobius"/>
    </source>
</evidence>
<accession>A0A8J2BN90</accession>
<proteinExistence type="predicted"/>
<evidence type="ECO:0000313" key="4">
    <source>
        <dbReference type="Proteomes" id="UP000663859"/>
    </source>
</evidence>
<comment type="caution">
    <text evidence="3">The sequence shown here is derived from an EMBL/GenBank/DDBJ whole genome shotgun (WGS) entry which is preliminary data.</text>
</comment>
<evidence type="ECO:0000256" key="1">
    <source>
        <dbReference type="SAM" id="MobiDB-lite"/>
    </source>
</evidence>
<dbReference type="InterPro" id="IPR011990">
    <property type="entry name" value="TPR-like_helical_dom_sf"/>
</dbReference>
<evidence type="ECO:0000313" key="3">
    <source>
        <dbReference type="EMBL" id="CAF0695451.1"/>
    </source>
</evidence>
<feature type="region of interest" description="Disordered" evidence="1">
    <location>
        <begin position="79"/>
        <end position="107"/>
    </location>
</feature>
<feature type="transmembrane region" description="Helical" evidence="2">
    <location>
        <begin position="28"/>
        <end position="53"/>
    </location>
</feature>